<reference evidence="6 7" key="1">
    <citation type="submission" date="2019-01" db="EMBL/GenBank/DDBJ databases">
        <title>Draft genome sequence of Dictyobacter sp. Uno17.</title>
        <authorList>
            <person name="Wang C.M."/>
            <person name="Zheng Y."/>
            <person name="Sakai Y."/>
            <person name="Abe K."/>
            <person name="Yokota A."/>
            <person name="Yabe S."/>
        </authorList>
    </citation>
    <scope>NUCLEOTIDE SEQUENCE [LARGE SCALE GENOMIC DNA]</scope>
    <source>
        <strain evidence="6 7">Uno17</strain>
    </source>
</reference>
<evidence type="ECO:0000256" key="4">
    <source>
        <dbReference type="SAM" id="Phobius"/>
    </source>
</evidence>
<evidence type="ECO:0000313" key="6">
    <source>
        <dbReference type="EMBL" id="GCF09700.1"/>
    </source>
</evidence>
<evidence type="ECO:0000256" key="2">
    <source>
        <dbReference type="ARBA" id="ARBA00022840"/>
    </source>
</evidence>
<gene>
    <name evidence="6" type="ORF">KDI_32640</name>
</gene>
<dbReference type="GO" id="GO:0003677">
    <property type="term" value="F:DNA binding"/>
    <property type="evidence" value="ECO:0007669"/>
    <property type="project" value="InterPro"/>
</dbReference>
<dbReference type="OrthoDB" id="9807790at2"/>
<accession>A0A5A5TDT1</accession>
<keyword evidence="2 3" id="KW-0067">ATP-binding</keyword>
<keyword evidence="4" id="KW-1133">Transmembrane helix</keyword>
<dbReference type="InterPro" id="IPR050206">
    <property type="entry name" value="FtsK/SpoIIIE/SftA"/>
</dbReference>
<dbReference type="InterPro" id="IPR027417">
    <property type="entry name" value="P-loop_NTPase"/>
</dbReference>
<keyword evidence="4" id="KW-0812">Transmembrane</keyword>
<dbReference type="PANTHER" id="PTHR22683">
    <property type="entry name" value="SPORULATION PROTEIN RELATED"/>
    <property type="match status" value="1"/>
</dbReference>
<dbReference type="SUPFAM" id="SSF52540">
    <property type="entry name" value="P-loop containing nucleoside triphosphate hydrolases"/>
    <property type="match status" value="1"/>
</dbReference>
<dbReference type="InterPro" id="IPR002543">
    <property type="entry name" value="FtsK_dom"/>
</dbReference>
<dbReference type="Pfam" id="PF01580">
    <property type="entry name" value="FtsK_SpoIIIE"/>
    <property type="match status" value="1"/>
</dbReference>
<evidence type="ECO:0000256" key="1">
    <source>
        <dbReference type="ARBA" id="ARBA00022741"/>
    </source>
</evidence>
<evidence type="ECO:0000256" key="3">
    <source>
        <dbReference type="PROSITE-ProRule" id="PRU00289"/>
    </source>
</evidence>
<dbReference type="Gene3D" id="3.40.50.300">
    <property type="entry name" value="P-loop containing nucleotide triphosphate hydrolases"/>
    <property type="match status" value="2"/>
</dbReference>
<dbReference type="RefSeq" id="WP_149402624.1">
    <property type="nucleotide sequence ID" value="NZ_BIXY01000049.1"/>
</dbReference>
<keyword evidence="1 3" id="KW-0547">Nucleotide-binding</keyword>
<feature type="domain" description="FtsK" evidence="5">
    <location>
        <begin position="569"/>
        <end position="745"/>
    </location>
</feature>
<comment type="caution">
    <text evidence="6">The sequence shown here is derived from an EMBL/GenBank/DDBJ whole genome shotgun (WGS) entry which is preliminary data.</text>
</comment>
<dbReference type="Proteomes" id="UP000322530">
    <property type="component" value="Unassembled WGS sequence"/>
</dbReference>
<organism evidence="6 7">
    <name type="scientific">Dictyobacter arantiisoli</name>
    <dbReference type="NCBI Taxonomy" id="2014874"/>
    <lineage>
        <taxon>Bacteria</taxon>
        <taxon>Bacillati</taxon>
        <taxon>Chloroflexota</taxon>
        <taxon>Ktedonobacteria</taxon>
        <taxon>Ktedonobacterales</taxon>
        <taxon>Dictyobacteraceae</taxon>
        <taxon>Dictyobacter</taxon>
    </lineage>
</organism>
<evidence type="ECO:0000259" key="5">
    <source>
        <dbReference type="PROSITE" id="PS50901"/>
    </source>
</evidence>
<proteinExistence type="predicted"/>
<dbReference type="GO" id="GO:0005524">
    <property type="term" value="F:ATP binding"/>
    <property type="evidence" value="ECO:0007669"/>
    <property type="project" value="UniProtKB-UniRule"/>
</dbReference>
<feature type="binding site" evidence="3">
    <location>
        <begin position="588"/>
        <end position="595"/>
    </location>
    <ligand>
        <name>ATP</name>
        <dbReference type="ChEBI" id="CHEBI:30616"/>
    </ligand>
</feature>
<dbReference type="PANTHER" id="PTHR22683:SF1">
    <property type="entry name" value="TYPE VII SECRETION SYSTEM PROTEIN ESSC"/>
    <property type="match status" value="1"/>
</dbReference>
<feature type="transmembrane region" description="Helical" evidence="4">
    <location>
        <begin position="70"/>
        <end position="94"/>
    </location>
</feature>
<sequence length="812" mass="91864">MSYQQPFVEITRKARIKPDIPDEAITLPTPPVLPIPPQTTTFTIIFFSLAGMAVYGYVFTHLNTGQSSVYIWPFIAISGFMALSTLVTFAGQYIQVYRRSSYLLTRYQEQLQETEAQLRLLHWREGQAHMELNPPLGQYDFKSPFYAQLDIKPLLQHNFDEYNMGLWARKPEDQDFLHIRIGIERRPSTYRVHKSESNEIRIEQSSRIDAYHDYARRMVTTYTQLYTPLLIPIQQQNPIAIVGPGMKLPAARGLLHAMVSQIVYHHSPADVRIIVLAPRSQETAWQWATILPHTILYDPRQTNEQLDEANTIHACAIGTGAIMELLPILSRELGRRELLLEDDRQTSQTTILPQLVIVVDEFDAPGDLDQPMQASIAAGIPSSNPNMRLSISPLKRPEMALAISRGAAIGVSVLCTSTNPTTIPPSTRLLIDLTEEHPPRPIIEEGTPLLDLKKRKHSRAETIPAEDQASTPFIQQALVRNLTDKVQPSIQCLQIDSATRDDLRALALRMQSLRAASSKRLEMRTQIDLRMLFEFPIDMANYDPFKRWNNPLFRTPYPLLRIPIGLKIGDEMQYLDLINDGPHGLLIGQTGSGKSELIQTLLLSLTFTYRPTEVNFLLIDYKTGLALAPFKRLPHTIGFLPNTSSPALIQRFMTMLQAEISRREKLQQEGKRPPHLIIIIEGFTEMAKRIGTFIEELFTITERGNDPDIHLLLVAQRPEGMIGTRARDYVQYRLCLRCASPEHSREILRRPDAASLPASIPGRGYLLHGDNQLDLFQCARVTTPVPVTIAQETSLDGQAQLNALLSLPFKGK</sequence>
<dbReference type="AlphaFoldDB" id="A0A5A5TDT1"/>
<dbReference type="PROSITE" id="PS50901">
    <property type="entry name" value="FTSK"/>
    <property type="match status" value="1"/>
</dbReference>
<keyword evidence="4" id="KW-0472">Membrane</keyword>
<feature type="transmembrane region" description="Helical" evidence="4">
    <location>
        <begin position="40"/>
        <end position="58"/>
    </location>
</feature>
<keyword evidence="7" id="KW-1185">Reference proteome</keyword>
<protein>
    <recommendedName>
        <fullName evidence="5">FtsK domain-containing protein</fullName>
    </recommendedName>
</protein>
<dbReference type="EMBL" id="BIXY01000049">
    <property type="protein sequence ID" value="GCF09700.1"/>
    <property type="molecule type" value="Genomic_DNA"/>
</dbReference>
<name>A0A5A5TDT1_9CHLR</name>
<evidence type="ECO:0000313" key="7">
    <source>
        <dbReference type="Proteomes" id="UP000322530"/>
    </source>
</evidence>